<sequence length="63" mass="6806">MVVVMVMLMLPLLLPQILLVDSVPDRAPIETASEVGWKISSYHQLHPSRSSGSTNSGVGYLLA</sequence>
<dbReference type="AlphaFoldDB" id="A0A182F9Z4"/>
<evidence type="ECO:0000313" key="1">
    <source>
        <dbReference type="EnsemblMetazoa" id="AALB003322-PA"/>
    </source>
</evidence>
<reference evidence="1" key="2">
    <citation type="submission" date="2022-08" db="UniProtKB">
        <authorList>
            <consortium name="EnsemblMetazoa"/>
        </authorList>
    </citation>
    <scope>IDENTIFICATION</scope>
    <source>
        <strain evidence="1">STECLA/ALBI9_A</strain>
    </source>
</reference>
<name>A0A182F9Z4_ANOAL</name>
<dbReference type="VEuPathDB" id="VectorBase:AALB003322"/>
<keyword evidence="2" id="KW-1185">Reference proteome</keyword>
<evidence type="ECO:0000313" key="2">
    <source>
        <dbReference type="Proteomes" id="UP000069272"/>
    </source>
</evidence>
<accession>A0A182F9Z4</accession>
<protein>
    <submittedName>
        <fullName evidence="1">Uncharacterized protein</fullName>
    </submittedName>
</protein>
<proteinExistence type="predicted"/>
<dbReference type="Proteomes" id="UP000069272">
    <property type="component" value="Chromosome X"/>
</dbReference>
<organism evidence="1 2">
    <name type="scientific">Anopheles albimanus</name>
    <name type="common">New world malaria mosquito</name>
    <dbReference type="NCBI Taxonomy" id="7167"/>
    <lineage>
        <taxon>Eukaryota</taxon>
        <taxon>Metazoa</taxon>
        <taxon>Ecdysozoa</taxon>
        <taxon>Arthropoda</taxon>
        <taxon>Hexapoda</taxon>
        <taxon>Insecta</taxon>
        <taxon>Pterygota</taxon>
        <taxon>Neoptera</taxon>
        <taxon>Endopterygota</taxon>
        <taxon>Diptera</taxon>
        <taxon>Nematocera</taxon>
        <taxon>Culicoidea</taxon>
        <taxon>Culicidae</taxon>
        <taxon>Anophelinae</taxon>
        <taxon>Anopheles</taxon>
    </lineage>
</organism>
<reference evidence="1 2" key="1">
    <citation type="journal article" date="2017" name="G3 (Bethesda)">
        <title>The Physical Genome Mapping of Anopheles albimanus Corrected Scaffold Misassemblies and Identified Interarm Rearrangements in Genus Anopheles.</title>
        <authorList>
            <person name="Artemov G.N."/>
            <person name="Peery A.N."/>
            <person name="Jiang X."/>
            <person name="Tu Z."/>
            <person name="Stegniy V.N."/>
            <person name="Sharakhova M.V."/>
            <person name="Sharakhov I.V."/>
        </authorList>
    </citation>
    <scope>NUCLEOTIDE SEQUENCE [LARGE SCALE GENOMIC DNA]</scope>
    <source>
        <strain evidence="1 2">ALBI9_A</strain>
    </source>
</reference>
<dbReference type="EnsemblMetazoa" id="AALB003322-RA">
    <property type="protein sequence ID" value="AALB003322-PA"/>
    <property type="gene ID" value="AALB003322"/>
</dbReference>